<dbReference type="Proteomes" id="UP000825935">
    <property type="component" value="Chromosome 19"/>
</dbReference>
<dbReference type="Pfam" id="PF05056">
    <property type="entry name" value="DUF674"/>
    <property type="match status" value="1"/>
</dbReference>
<comment type="caution">
    <text evidence="1">The sequence shown here is derived from an EMBL/GenBank/DDBJ whole genome shotgun (WGS) entry which is preliminary data.</text>
</comment>
<protein>
    <submittedName>
        <fullName evidence="1">Uncharacterized protein</fullName>
    </submittedName>
</protein>
<evidence type="ECO:0000313" key="1">
    <source>
        <dbReference type="EMBL" id="KAH7352077.1"/>
    </source>
</evidence>
<dbReference type="OrthoDB" id="2014278at2759"/>
<dbReference type="AlphaFoldDB" id="A0A8T2SL03"/>
<evidence type="ECO:0000313" key="2">
    <source>
        <dbReference type="Proteomes" id="UP000825935"/>
    </source>
</evidence>
<organism evidence="1 2">
    <name type="scientific">Ceratopteris richardii</name>
    <name type="common">Triangle waterfern</name>
    <dbReference type="NCBI Taxonomy" id="49495"/>
    <lineage>
        <taxon>Eukaryota</taxon>
        <taxon>Viridiplantae</taxon>
        <taxon>Streptophyta</taxon>
        <taxon>Embryophyta</taxon>
        <taxon>Tracheophyta</taxon>
        <taxon>Polypodiopsida</taxon>
        <taxon>Polypodiidae</taxon>
        <taxon>Polypodiales</taxon>
        <taxon>Pteridineae</taxon>
        <taxon>Pteridaceae</taxon>
        <taxon>Parkerioideae</taxon>
        <taxon>Ceratopteris</taxon>
    </lineage>
</organism>
<sequence length="243" mass="26608">MTGNARDFKVKFLVSKEKQKIVYMEAEKEFVDVLLGLLQLPIVSALSFFATSNGESRLQAGSLTTLYSSFQNMNASNFLIEKDELLRPPCPPLLGNLWTYSTDLSLKPVPALPATVYKCNYLFGCMESVSATRGANCRTGHKAAMEEAIPLDDADTPSSNGFVQSYLTFIVSDDLNIMPASTIESIIMLNKLGMKSLADLSSVDGTVSSEQVFELLRTSFTSCAVLNEVFKNVIPRSAIDQKS</sequence>
<gene>
    <name evidence="1" type="ORF">KP509_19G028800</name>
</gene>
<name>A0A8T2SL03_CERRI</name>
<reference evidence="1" key="1">
    <citation type="submission" date="2021-08" db="EMBL/GenBank/DDBJ databases">
        <title>WGS assembly of Ceratopteris richardii.</title>
        <authorList>
            <person name="Marchant D.B."/>
            <person name="Chen G."/>
            <person name="Jenkins J."/>
            <person name="Shu S."/>
            <person name="Leebens-Mack J."/>
            <person name="Grimwood J."/>
            <person name="Schmutz J."/>
            <person name="Soltis P."/>
            <person name="Soltis D."/>
            <person name="Chen Z.-H."/>
        </authorList>
    </citation>
    <scope>NUCLEOTIDE SEQUENCE</scope>
    <source>
        <strain evidence="1">Whitten #5841</strain>
        <tissue evidence="1">Leaf</tissue>
    </source>
</reference>
<dbReference type="OMA" id="VIKYMIM"/>
<keyword evidence="2" id="KW-1185">Reference proteome</keyword>
<accession>A0A8T2SL03</accession>
<dbReference type="InterPro" id="IPR007750">
    <property type="entry name" value="DUF674"/>
</dbReference>
<proteinExistence type="predicted"/>
<dbReference type="PANTHER" id="PTHR33103">
    <property type="entry name" value="OS01G0153900 PROTEIN"/>
    <property type="match status" value="1"/>
</dbReference>
<dbReference type="EMBL" id="CM035424">
    <property type="protein sequence ID" value="KAH7352077.1"/>
    <property type="molecule type" value="Genomic_DNA"/>
</dbReference>